<dbReference type="PATRIC" id="fig|1357400.3.peg.2290"/>
<dbReference type="Proteomes" id="UP000018731">
    <property type="component" value="Unassembled WGS sequence"/>
</dbReference>
<evidence type="ECO:0000256" key="3">
    <source>
        <dbReference type="ARBA" id="ARBA00022448"/>
    </source>
</evidence>
<evidence type="ECO:0000259" key="10">
    <source>
        <dbReference type="PROSITE" id="PS50928"/>
    </source>
</evidence>
<dbReference type="SUPFAM" id="SSF161098">
    <property type="entry name" value="MetI-like"/>
    <property type="match status" value="1"/>
</dbReference>
<dbReference type="FunFam" id="1.10.3720.10:FF:000002">
    <property type="entry name" value="D-methionine ABC transporter permease MetI"/>
    <property type="match status" value="1"/>
</dbReference>
<keyword evidence="5 8" id="KW-0812">Transmembrane</keyword>
<comment type="subcellular location">
    <subcellularLocation>
        <location evidence="1 8">Cell membrane</location>
        <topology evidence="1 8">Multi-pass membrane protein</topology>
    </subcellularLocation>
</comment>
<name>V8C769_9HELI</name>
<feature type="transmembrane region" description="Helical" evidence="8">
    <location>
        <begin position="316"/>
        <end position="338"/>
    </location>
</feature>
<feature type="domain" description="ABC transmembrane type-1" evidence="10">
    <location>
        <begin position="184"/>
        <end position="377"/>
    </location>
</feature>
<dbReference type="HOGENOM" id="CLU_711278_0_0_7"/>
<dbReference type="Pfam" id="PF00528">
    <property type="entry name" value="BPD_transp_1"/>
    <property type="match status" value="1"/>
</dbReference>
<dbReference type="PANTHER" id="PTHR30450">
    <property type="entry name" value="ABC TRANSPORTER PERMEASE"/>
    <property type="match status" value="1"/>
</dbReference>
<gene>
    <name evidence="11" type="ORF">HMPREF2086_01706</name>
</gene>
<feature type="transmembrane region" description="Helical" evidence="8">
    <location>
        <begin position="188"/>
        <end position="211"/>
    </location>
</feature>
<feature type="region of interest" description="Disordered" evidence="9">
    <location>
        <begin position="84"/>
        <end position="104"/>
    </location>
</feature>
<evidence type="ECO:0000313" key="12">
    <source>
        <dbReference type="Proteomes" id="UP000018731"/>
    </source>
</evidence>
<evidence type="ECO:0000256" key="9">
    <source>
        <dbReference type="SAM" id="MobiDB-lite"/>
    </source>
</evidence>
<dbReference type="STRING" id="1357400.HMPREF2086_01706"/>
<sequence>MKKKPKKQILDFANLALIDFLANASASLVFKKSLAFVRFLFIAFGILVLFSLSVAPFLRDISTLSNICYEKRLATLESAKEQNLAKDSLQNPTKDSPQRTQESPKHFLREVAISLDSSAQKIDSTFGDYLGLVSPFIATYFGGFFIDSSEADYLESALDDSSQNLQNLITQKLIYNYTQISQPTYDTLYMVSISTLIAVIFGLPLGVLLCLTKRGRIFSCQSLNAIIGSVVNIIRSFPFIILIILLLPLSRLIVGTSIGASAAIIPLSIAAIPFIARLFEGGLDEVDKGLIEASLSLGASKLGVIKMMIAEALPSICNAVVITIIGLIGYSAMGGAVGAGGLGDTAIRLGFQGYQPDILFSTVIVIIILVQCVQGIGDSLVARLRKYR</sequence>
<dbReference type="CDD" id="cd06261">
    <property type="entry name" value="TM_PBP2"/>
    <property type="match status" value="1"/>
</dbReference>
<dbReference type="InterPro" id="IPR000515">
    <property type="entry name" value="MetI-like"/>
</dbReference>
<evidence type="ECO:0000256" key="4">
    <source>
        <dbReference type="ARBA" id="ARBA00022475"/>
    </source>
</evidence>
<dbReference type="PROSITE" id="PS50928">
    <property type="entry name" value="ABC_TM1"/>
    <property type="match status" value="1"/>
</dbReference>
<evidence type="ECO:0000256" key="7">
    <source>
        <dbReference type="ARBA" id="ARBA00023136"/>
    </source>
</evidence>
<keyword evidence="3 8" id="KW-0813">Transport</keyword>
<feature type="compositionally biased region" description="Polar residues" evidence="9">
    <location>
        <begin position="88"/>
        <end position="101"/>
    </location>
</feature>
<keyword evidence="12" id="KW-1185">Reference proteome</keyword>
<dbReference type="PANTHER" id="PTHR30450:SF1">
    <property type="entry name" value="D-METHIONINE TRANSPORT SYSTEM PERMEASE PROTEIN METI-RELATED"/>
    <property type="match status" value="1"/>
</dbReference>
<dbReference type="GO" id="GO:0048473">
    <property type="term" value="P:D-methionine transmembrane transport"/>
    <property type="evidence" value="ECO:0007669"/>
    <property type="project" value="TreeGrafter"/>
</dbReference>
<evidence type="ECO:0000256" key="8">
    <source>
        <dbReference type="RuleBase" id="RU363032"/>
    </source>
</evidence>
<keyword evidence="4" id="KW-1003">Cell membrane</keyword>
<dbReference type="EMBL" id="AZJI01000007">
    <property type="protein sequence ID" value="ETD22907.1"/>
    <property type="molecule type" value="Genomic_DNA"/>
</dbReference>
<evidence type="ECO:0000256" key="5">
    <source>
        <dbReference type="ARBA" id="ARBA00022692"/>
    </source>
</evidence>
<dbReference type="InterPro" id="IPR035906">
    <property type="entry name" value="MetI-like_sf"/>
</dbReference>
<feature type="transmembrane region" description="Helical" evidence="8">
    <location>
        <begin position="36"/>
        <end position="58"/>
    </location>
</feature>
<keyword evidence="6 8" id="KW-1133">Transmembrane helix</keyword>
<protein>
    <recommendedName>
        <fullName evidence="10">ABC transmembrane type-1 domain-containing protein</fullName>
    </recommendedName>
</protein>
<evidence type="ECO:0000256" key="2">
    <source>
        <dbReference type="ARBA" id="ARBA00007069"/>
    </source>
</evidence>
<comment type="caution">
    <text evidence="11">The sequence shown here is derived from an EMBL/GenBank/DDBJ whole genome shotgun (WGS) entry which is preliminary data.</text>
</comment>
<dbReference type="GO" id="GO:0005886">
    <property type="term" value="C:plasma membrane"/>
    <property type="evidence" value="ECO:0007669"/>
    <property type="project" value="UniProtKB-SubCell"/>
</dbReference>
<feature type="transmembrane region" description="Helical" evidence="8">
    <location>
        <begin position="358"/>
        <end position="381"/>
    </location>
</feature>
<organism evidence="11 12">
    <name type="scientific">Helicobacter macacae MIT 99-5501</name>
    <dbReference type="NCBI Taxonomy" id="1357400"/>
    <lineage>
        <taxon>Bacteria</taxon>
        <taxon>Pseudomonadati</taxon>
        <taxon>Campylobacterota</taxon>
        <taxon>Epsilonproteobacteria</taxon>
        <taxon>Campylobacterales</taxon>
        <taxon>Helicobacteraceae</taxon>
        <taxon>Helicobacter</taxon>
    </lineage>
</organism>
<feature type="transmembrane region" description="Helical" evidence="8">
    <location>
        <begin position="129"/>
        <end position="146"/>
    </location>
</feature>
<proteinExistence type="inferred from homology"/>
<accession>V8C769</accession>
<dbReference type="InterPro" id="IPR051322">
    <property type="entry name" value="AA_ABC_Transporter_Permease"/>
</dbReference>
<dbReference type="AlphaFoldDB" id="V8C769"/>
<reference evidence="11 12" key="1">
    <citation type="journal article" date="2014" name="Genome Announc.">
        <title>Draft genome sequences of six enterohepatic helicobacter species isolated from humans and one from rhesus macaques.</title>
        <authorList>
            <person name="Shen Z."/>
            <person name="Sheh A."/>
            <person name="Young S.K."/>
            <person name="Abouelliel A."/>
            <person name="Ward D.V."/>
            <person name="Earl A.M."/>
            <person name="Fox J.G."/>
        </authorList>
    </citation>
    <scope>NUCLEOTIDE SEQUENCE [LARGE SCALE GENOMIC DNA]</scope>
    <source>
        <strain evidence="11 12">MIT 99-5501</strain>
    </source>
</reference>
<comment type="similarity">
    <text evidence="2">Belongs to the binding-protein-dependent transport system permease family. CysTW subfamily.</text>
</comment>
<keyword evidence="7 8" id="KW-0472">Membrane</keyword>
<feature type="transmembrane region" description="Helical" evidence="8">
    <location>
        <begin position="253"/>
        <end position="276"/>
    </location>
</feature>
<dbReference type="Gene3D" id="1.10.3720.10">
    <property type="entry name" value="MetI-like"/>
    <property type="match status" value="1"/>
</dbReference>
<evidence type="ECO:0000313" key="11">
    <source>
        <dbReference type="EMBL" id="ETD22907.1"/>
    </source>
</evidence>
<feature type="transmembrane region" description="Helical" evidence="8">
    <location>
        <begin position="223"/>
        <end position="247"/>
    </location>
</feature>
<evidence type="ECO:0000256" key="6">
    <source>
        <dbReference type="ARBA" id="ARBA00022989"/>
    </source>
</evidence>
<evidence type="ECO:0000256" key="1">
    <source>
        <dbReference type="ARBA" id="ARBA00004651"/>
    </source>
</evidence>
<dbReference type="eggNOG" id="COG2011">
    <property type="taxonomic scope" value="Bacteria"/>
</dbReference>
<feature type="transmembrane region" description="Helical" evidence="8">
    <location>
        <begin position="12"/>
        <end position="30"/>
    </location>
</feature>